<evidence type="ECO:0000256" key="5">
    <source>
        <dbReference type="PROSITE-ProRule" id="PRU00723"/>
    </source>
</evidence>
<protein>
    <recommendedName>
        <fullName evidence="6">C3H1-type domain-containing protein</fullName>
    </recommendedName>
</protein>
<organism evidence="7 8">
    <name type="scientific">Kipferlia bialata</name>
    <dbReference type="NCBI Taxonomy" id="797122"/>
    <lineage>
        <taxon>Eukaryota</taxon>
        <taxon>Metamonada</taxon>
        <taxon>Carpediemonas-like organisms</taxon>
        <taxon>Kipferlia</taxon>
    </lineage>
</organism>
<sequence length="120" mass="13217">MPASLSRYIASVDTAAPAPAPVVCQGRPPVVRASEPCNRSYEFSYCPYGKSCVFAHSIRELVKPREAESTEPCPAFNTTGVCMFGRRCRMVHSQEVDTVNSRFNRTHTFPPSHTLPAGLK</sequence>
<gene>
    <name evidence="7" type="ORF">KIPB_003582</name>
</gene>
<dbReference type="PANTHER" id="PTHR12547:SF18">
    <property type="entry name" value="PROTEIN TIS11"/>
    <property type="match status" value="1"/>
</dbReference>
<keyword evidence="8" id="KW-1185">Reference proteome</keyword>
<dbReference type="InterPro" id="IPR036855">
    <property type="entry name" value="Znf_CCCH_sf"/>
</dbReference>
<keyword evidence="1 5" id="KW-0479">Metal-binding</keyword>
<evidence type="ECO:0000256" key="2">
    <source>
        <dbReference type="ARBA" id="ARBA00022737"/>
    </source>
</evidence>
<dbReference type="AlphaFoldDB" id="A0A9K3CSH2"/>
<dbReference type="Proteomes" id="UP000265618">
    <property type="component" value="Unassembled WGS sequence"/>
</dbReference>
<feature type="zinc finger region" description="C3H1-type" evidence="5">
    <location>
        <begin position="67"/>
        <end position="95"/>
    </location>
</feature>
<evidence type="ECO:0000259" key="6">
    <source>
        <dbReference type="PROSITE" id="PS50103"/>
    </source>
</evidence>
<dbReference type="EMBL" id="BDIP01000697">
    <property type="protein sequence ID" value="GIQ82443.1"/>
    <property type="molecule type" value="Genomic_DNA"/>
</dbReference>
<feature type="domain" description="C3H1-type" evidence="6">
    <location>
        <begin position="32"/>
        <end position="59"/>
    </location>
</feature>
<dbReference type="SMART" id="SM00356">
    <property type="entry name" value="ZnF_C3H1"/>
    <property type="match status" value="2"/>
</dbReference>
<keyword evidence="2" id="KW-0677">Repeat</keyword>
<evidence type="ECO:0000313" key="8">
    <source>
        <dbReference type="Proteomes" id="UP000265618"/>
    </source>
</evidence>
<comment type="caution">
    <text evidence="7">The sequence shown here is derived from an EMBL/GenBank/DDBJ whole genome shotgun (WGS) entry which is preliminary data.</text>
</comment>
<dbReference type="OrthoDB" id="410307at2759"/>
<dbReference type="Pfam" id="PF00642">
    <property type="entry name" value="zf-CCCH"/>
    <property type="match status" value="2"/>
</dbReference>
<accession>A0A9K3CSH2</accession>
<keyword evidence="4 5" id="KW-0862">Zinc</keyword>
<dbReference type="Gene3D" id="4.10.1000.10">
    <property type="entry name" value="Zinc finger, CCCH-type"/>
    <property type="match status" value="1"/>
</dbReference>
<feature type="domain" description="C3H1-type" evidence="6">
    <location>
        <begin position="67"/>
        <end position="95"/>
    </location>
</feature>
<dbReference type="SUPFAM" id="SSF90229">
    <property type="entry name" value="CCCH zinc finger"/>
    <property type="match status" value="2"/>
</dbReference>
<dbReference type="InterPro" id="IPR045877">
    <property type="entry name" value="ZFP36-like"/>
</dbReference>
<dbReference type="PANTHER" id="PTHR12547">
    <property type="entry name" value="CCCH ZINC FINGER/TIS11-RELATED"/>
    <property type="match status" value="1"/>
</dbReference>
<dbReference type="GO" id="GO:0003729">
    <property type="term" value="F:mRNA binding"/>
    <property type="evidence" value="ECO:0007669"/>
    <property type="project" value="InterPro"/>
</dbReference>
<dbReference type="GO" id="GO:0008270">
    <property type="term" value="F:zinc ion binding"/>
    <property type="evidence" value="ECO:0007669"/>
    <property type="project" value="UniProtKB-KW"/>
</dbReference>
<dbReference type="PROSITE" id="PS50103">
    <property type="entry name" value="ZF_C3H1"/>
    <property type="match status" value="2"/>
</dbReference>
<feature type="zinc finger region" description="C3H1-type" evidence="5">
    <location>
        <begin position="32"/>
        <end position="59"/>
    </location>
</feature>
<keyword evidence="3 5" id="KW-0863">Zinc-finger</keyword>
<evidence type="ECO:0000256" key="3">
    <source>
        <dbReference type="ARBA" id="ARBA00022771"/>
    </source>
</evidence>
<feature type="non-terminal residue" evidence="7">
    <location>
        <position position="1"/>
    </location>
</feature>
<evidence type="ECO:0000313" key="7">
    <source>
        <dbReference type="EMBL" id="GIQ82443.1"/>
    </source>
</evidence>
<dbReference type="InterPro" id="IPR000571">
    <property type="entry name" value="Znf_CCCH"/>
</dbReference>
<name>A0A9K3CSH2_9EUKA</name>
<proteinExistence type="predicted"/>
<evidence type="ECO:0000256" key="4">
    <source>
        <dbReference type="ARBA" id="ARBA00022833"/>
    </source>
</evidence>
<reference evidence="7 8" key="1">
    <citation type="journal article" date="2018" name="PLoS ONE">
        <title>The draft genome of Kipferlia bialata reveals reductive genome evolution in fornicate parasites.</title>
        <authorList>
            <person name="Tanifuji G."/>
            <person name="Takabayashi S."/>
            <person name="Kume K."/>
            <person name="Takagi M."/>
            <person name="Nakayama T."/>
            <person name="Kamikawa R."/>
            <person name="Inagaki Y."/>
            <person name="Hashimoto T."/>
        </authorList>
    </citation>
    <scope>NUCLEOTIDE SEQUENCE [LARGE SCALE GENOMIC DNA]</scope>
    <source>
        <strain evidence="7">NY0173</strain>
    </source>
</reference>
<evidence type="ECO:0000256" key="1">
    <source>
        <dbReference type="ARBA" id="ARBA00022723"/>
    </source>
</evidence>